<dbReference type="Gene3D" id="3.30.920.10">
    <property type="entry name" value="Frataxin/CyaY"/>
    <property type="match status" value="1"/>
</dbReference>
<dbReference type="GO" id="GO:0008199">
    <property type="term" value="F:ferric iron binding"/>
    <property type="evidence" value="ECO:0007669"/>
    <property type="project" value="InterPro"/>
</dbReference>
<keyword evidence="15" id="KW-1185">Reference proteome</keyword>
<keyword evidence="7" id="KW-0809">Transit peptide</keyword>
<keyword evidence="8" id="KW-0560">Oxidoreductase</keyword>
<dbReference type="WBParaSite" id="DME_0000441001-mRNA-1">
    <property type="protein sequence ID" value="DME_0000441001-mRNA-1"/>
    <property type="gene ID" value="DME_0000441001"/>
</dbReference>
<dbReference type="GO" id="GO:0004322">
    <property type="term" value="F:ferroxidase activity"/>
    <property type="evidence" value="ECO:0007669"/>
    <property type="project" value="UniProtKB-EC"/>
</dbReference>
<evidence type="ECO:0000256" key="2">
    <source>
        <dbReference type="ARBA" id="ARBA00008183"/>
    </source>
</evidence>
<dbReference type="GO" id="GO:0034986">
    <property type="term" value="F:iron chaperone activity"/>
    <property type="evidence" value="ECO:0007669"/>
    <property type="project" value="TreeGrafter"/>
</dbReference>
<organism evidence="14 16">
    <name type="scientific">Dracunculus medinensis</name>
    <name type="common">Guinea worm</name>
    <dbReference type="NCBI Taxonomy" id="318479"/>
    <lineage>
        <taxon>Eukaryota</taxon>
        <taxon>Metazoa</taxon>
        <taxon>Ecdysozoa</taxon>
        <taxon>Nematoda</taxon>
        <taxon>Chromadorea</taxon>
        <taxon>Rhabditida</taxon>
        <taxon>Spirurina</taxon>
        <taxon>Dracunculoidea</taxon>
        <taxon>Dracunculidae</taxon>
        <taxon>Dracunculus</taxon>
    </lineage>
</organism>
<dbReference type="InterPro" id="IPR020895">
    <property type="entry name" value="Frataxin_CS"/>
</dbReference>
<dbReference type="Proteomes" id="UP000038040">
    <property type="component" value="Unplaced"/>
</dbReference>
<dbReference type="Pfam" id="PF01491">
    <property type="entry name" value="Frataxin_Cyay"/>
    <property type="match status" value="1"/>
</dbReference>
<evidence type="ECO:0000313" key="15">
    <source>
        <dbReference type="Proteomes" id="UP000274756"/>
    </source>
</evidence>
<keyword evidence="9" id="KW-0408">Iron</keyword>
<dbReference type="Proteomes" id="UP000274756">
    <property type="component" value="Unassembled WGS sequence"/>
</dbReference>
<accession>A0A0N4UB49</accession>
<dbReference type="InterPro" id="IPR036524">
    <property type="entry name" value="Frataxin/CyaY_sf"/>
</dbReference>
<dbReference type="GO" id="GO:0016226">
    <property type="term" value="P:iron-sulfur cluster assembly"/>
    <property type="evidence" value="ECO:0007669"/>
    <property type="project" value="InterPro"/>
</dbReference>
<dbReference type="STRING" id="318479.A0A0N4UB49"/>
<evidence type="ECO:0000256" key="5">
    <source>
        <dbReference type="ARBA" id="ARBA00022448"/>
    </source>
</evidence>
<dbReference type="SUPFAM" id="SSF55387">
    <property type="entry name" value="Frataxin/Nqo15-like"/>
    <property type="match status" value="1"/>
</dbReference>
<keyword evidence="11" id="KW-0496">Mitochondrion</keyword>
<evidence type="ECO:0000256" key="3">
    <source>
        <dbReference type="ARBA" id="ARBA00013107"/>
    </source>
</evidence>
<comment type="subcellular location">
    <subcellularLocation>
        <location evidence="1">Mitochondrion</location>
    </subcellularLocation>
</comment>
<evidence type="ECO:0000256" key="12">
    <source>
        <dbReference type="ARBA" id="ARBA00047990"/>
    </source>
</evidence>
<dbReference type="EMBL" id="UYYG01001167">
    <property type="protein sequence ID" value="VDN58320.1"/>
    <property type="molecule type" value="Genomic_DNA"/>
</dbReference>
<dbReference type="EC" id="1.16.3.1" evidence="3"/>
<name>A0A0N4UB49_DRAME</name>
<evidence type="ECO:0000313" key="16">
    <source>
        <dbReference type="WBParaSite" id="DME_0000441001-mRNA-1"/>
    </source>
</evidence>
<dbReference type="GO" id="GO:0005739">
    <property type="term" value="C:mitochondrion"/>
    <property type="evidence" value="ECO:0007669"/>
    <property type="project" value="UniProtKB-SubCell"/>
</dbReference>
<comment type="similarity">
    <text evidence="2">Belongs to the frataxin family.</text>
</comment>
<gene>
    <name evidence="13" type="ORF">DME_LOCUS8293</name>
</gene>
<dbReference type="AlphaFoldDB" id="A0A0N4UB49"/>
<dbReference type="InterPro" id="IPR002908">
    <property type="entry name" value="Frataxin/CyaY"/>
</dbReference>
<dbReference type="PANTHER" id="PTHR16821">
    <property type="entry name" value="FRATAXIN"/>
    <property type="match status" value="1"/>
</dbReference>
<protein>
    <recommendedName>
        <fullName evidence="3">ferroxidase</fullName>
        <ecNumber evidence="3">1.16.3.1</ecNumber>
    </recommendedName>
</protein>
<evidence type="ECO:0000256" key="7">
    <source>
        <dbReference type="ARBA" id="ARBA00022946"/>
    </source>
</evidence>
<dbReference type="PANTHER" id="PTHR16821:SF2">
    <property type="entry name" value="FRATAXIN, MITOCHONDRIAL"/>
    <property type="match status" value="1"/>
</dbReference>
<comment type="catalytic activity">
    <reaction evidence="12">
        <text>4 Fe(2+) + O2 + 4 H(+) = 4 Fe(3+) + 2 H2O</text>
        <dbReference type="Rhea" id="RHEA:11148"/>
        <dbReference type="ChEBI" id="CHEBI:15377"/>
        <dbReference type="ChEBI" id="CHEBI:15378"/>
        <dbReference type="ChEBI" id="CHEBI:15379"/>
        <dbReference type="ChEBI" id="CHEBI:29033"/>
        <dbReference type="ChEBI" id="CHEBI:29034"/>
        <dbReference type="EC" id="1.16.3.1"/>
    </reaction>
</comment>
<dbReference type="PROSITE" id="PS50810">
    <property type="entry name" value="FRATAXIN_2"/>
    <property type="match status" value="1"/>
</dbReference>
<reference evidence="16" key="1">
    <citation type="submission" date="2017-02" db="UniProtKB">
        <authorList>
            <consortium name="WormBaseParasite"/>
        </authorList>
    </citation>
    <scope>IDENTIFICATION</scope>
</reference>
<dbReference type="NCBIfam" id="TIGR03422">
    <property type="entry name" value="mito_frataxin"/>
    <property type="match status" value="1"/>
</dbReference>
<evidence type="ECO:0000256" key="1">
    <source>
        <dbReference type="ARBA" id="ARBA00004173"/>
    </source>
</evidence>
<keyword evidence="6" id="KW-0410">Iron transport</keyword>
<dbReference type="GO" id="GO:0008198">
    <property type="term" value="F:ferrous iron binding"/>
    <property type="evidence" value="ECO:0007669"/>
    <property type="project" value="TreeGrafter"/>
</dbReference>
<sequence length="141" mass="16456">MLIQRIVSTIGIISRRKTESGSRTLISELEYHKEADKLLEKLNDYLDSFPDKFSCDDYFDINYSMGVLTAKISSSIGVYIINKQTPSRQIWLSSPISGPKRFDFINRKWIYPRENICIDSLLNQEFRKIFNTDEIDFTTVV</sequence>
<dbReference type="InterPro" id="IPR017789">
    <property type="entry name" value="Frataxin"/>
</dbReference>
<dbReference type="SMART" id="SM01219">
    <property type="entry name" value="Frataxin_Cyay"/>
    <property type="match status" value="1"/>
</dbReference>
<proteinExistence type="inferred from homology"/>
<dbReference type="NCBIfam" id="TIGR03421">
    <property type="entry name" value="FeS_CyaY"/>
    <property type="match status" value="1"/>
</dbReference>
<evidence type="ECO:0000313" key="14">
    <source>
        <dbReference type="Proteomes" id="UP000038040"/>
    </source>
</evidence>
<dbReference type="OrthoDB" id="1897642at2759"/>
<keyword evidence="10" id="KW-0406">Ion transport</keyword>
<dbReference type="GO" id="GO:0051537">
    <property type="term" value="F:2 iron, 2 sulfur cluster binding"/>
    <property type="evidence" value="ECO:0007669"/>
    <property type="project" value="TreeGrafter"/>
</dbReference>
<evidence type="ECO:0000256" key="11">
    <source>
        <dbReference type="ARBA" id="ARBA00023128"/>
    </source>
</evidence>
<reference evidence="13 15" key="2">
    <citation type="submission" date="2018-11" db="EMBL/GenBank/DDBJ databases">
        <authorList>
            <consortium name="Pathogen Informatics"/>
        </authorList>
    </citation>
    <scope>NUCLEOTIDE SEQUENCE [LARGE SCALE GENOMIC DNA]</scope>
</reference>
<dbReference type="PRINTS" id="PR00904">
    <property type="entry name" value="FRATAXIN"/>
</dbReference>
<evidence type="ECO:0000256" key="9">
    <source>
        <dbReference type="ARBA" id="ARBA00023004"/>
    </source>
</evidence>
<evidence type="ECO:0000256" key="6">
    <source>
        <dbReference type="ARBA" id="ARBA00022496"/>
    </source>
</evidence>
<dbReference type="GO" id="GO:0006879">
    <property type="term" value="P:intracellular iron ion homeostasis"/>
    <property type="evidence" value="ECO:0007669"/>
    <property type="project" value="UniProtKB-KW"/>
</dbReference>
<evidence type="ECO:0000256" key="8">
    <source>
        <dbReference type="ARBA" id="ARBA00023002"/>
    </source>
</evidence>
<dbReference type="PROSITE" id="PS01344">
    <property type="entry name" value="FRATAXIN_1"/>
    <property type="match status" value="1"/>
</dbReference>
<evidence type="ECO:0000313" key="13">
    <source>
        <dbReference type="EMBL" id="VDN58320.1"/>
    </source>
</evidence>
<evidence type="ECO:0000256" key="4">
    <source>
        <dbReference type="ARBA" id="ARBA00022434"/>
    </source>
</evidence>
<keyword evidence="5" id="KW-0813">Transport</keyword>
<evidence type="ECO:0000256" key="10">
    <source>
        <dbReference type="ARBA" id="ARBA00023065"/>
    </source>
</evidence>
<dbReference type="GO" id="GO:0006826">
    <property type="term" value="P:iron ion transport"/>
    <property type="evidence" value="ECO:0007669"/>
    <property type="project" value="UniProtKB-KW"/>
</dbReference>
<keyword evidence="4" id="KW-0409">Iron storage</keyword>